<name>K1QBB6_MAGGI</name>
<dbReference type="AlphaFoldDB" id="K1QBB6"/>
<gene>
    <name evidence="1" type="ORF">CGI_10010866</name>
</gene>
<dbReference type="HOGENOM" id="CLU_2690256_0_0_1"/>
<accession>K1QBB6</accession>
<dbReference type="EMBL" id="JH818586">
    <property type="protein sequence ID" value="EKC18836.1"/>
    <property type="molecule type" value="Genomic_DNA"/>
</dbReference>
<proteinExistence type="predicted"/>
<evidence type="ECO:0000313" key="1">
    <source>
        <dbReference type="EMBL" id="EKC18836.1"/>
    </source>
</evidence>
<sequence length="74" mass="8540">MDLNECTGFGCLNSKGRPSYRELFGTSDTSKERPVSRGMECSRSEFKDTYTMCIKYNTFSKLRTGYVKGWMLIE</sequence>
<protein>
    <submittedName>
        <fullName evidence="1">Uncharacterized protein</fullName>
    </submittedName>
</protein>
<organism evidence="1">
    <name type="scientific">Magallana gigas</name>
    <name type="common">Pacific oyster</name>
    <name type="synonym">Crassostrea gigas</name>
    <dbReference type="NCBI Taxonomy" id="29159"/>
    <lineage>
        <taxon>Eukaryota</taxon>
        <taxon>Metazoa</taxon>
        <taxon>Spiralia</taxon>
        <taxon>Lophotrochozoa</taxon>
        <taxon>Mollusca</taxon>
        <taxon>Bivalvia</taxon>
        <taxon>Autobranchia</taxon>
        <taxon>Pteriomorphia</taxon>
        <taxon>Ostreida</taxon>
        <taxon>Ostreoidea</taxon>
        <taxon>Ostreidae</taxon>
        <taxon>Magallana</taxon>
    </lineage>
</organism>
<dbReference type="InParanoid" id="K1QBB6"/>
<reference evidence="1" key="1">
    <citation type="journal article" date="2012" name="Nature">
        <title>The oyster genome reveals stress adaptation and complexity of shell formation.</title>
        <authorList>
            <person name="Zhang G."/>
            <person name="Fang X."/>
            <person name="Guo X."/>
            <person name="Li L."/>
            <person name="Luo R."/>
            <person name="Xu F."/>
            <person name="Yang P."/>
            <person name="Zhang L."/>
            <person name="Wang X."/>
            <person name="Qi H."/>
            <person name="Xiong Z."/>
            <person name="Que H."/>
            <person name="Xie Y."/>
            <person name="Holland P.W."/>
            <person name="Paps J."/>
            <person name="Zhu Y."/>
            <person name="Wu F."/>
            <person name="Chen Y."/>
            <person name="Wang J."/>
            <person name="Peng C."/>
            <person name="Meng J."/>
            <person name="Yang L."/>
            <person name="Liu J."/>
            <person name="Wen B."/>
            <person name="Zhang N."/>
            <person name="Huang Z."/>
            <person name="Zhu Q."/>
            <person name="Feng Y."/>
            <person name="Mount A."/>
            <person name="Hedgecock D."/>
            <person name="Xu Z."/>
            <person name="Liu Y."/>
            <person name="Domazet-Loso T."/>
            <person name="Du Y."/>
            <person name="Sun X."/>
            <person name="Zhang S."/>
            <person name="Liu B."/>
            <person name="Cheng P."/>
            <person name="Jiang X."/>
            <person name="Li J."/>
            <person name="Fan D."/>
            <person name="Wang W."/>
            <person name="Fu W."/>
            <person name="Wang T."/>
            <person name="Wang B."/>
            <person name="Zhang J."/>
            <person name="Peng Z."/>
            <person name="Li Y."/>
            <person name="Li N."/>
            <person name="Wang J."/>
            <person name="Chen M."/>
            <person name="He Y."/>
            <person name="Tan F."/>
            <person name="Song X."/>
            <person name="Zheng Q."/>
            <person name="Huang R."/>
            <person name="Yang H."/>
            <person name="Du X."/>
            <person name="Chen L."/>
            <person name="Yang M."/>
            <person name="Gaffney P.M."/>
            <person name="Wang S."/>
            <person name="Luo L."/>
            <person name="She Z."/>
            <person name="Ming Y."/>
            <person name="Huang W."/>
            <person name="Zhang S."/>
            <person name="Huang B."/>
            <person name="Zhang Y."/>
            <person name="Qu T."/>
            <person name="Ni P."/>
            <person name="Miao G."/>
            <person name="Wang J."/>
            <person name="Wang Q."/>
            <person name="Steinberg C.E."/>
            <person name="Wang H."/>
            <person name="Li N."/>
            <person name="Qian L."/>
            <person name="Zhang G."/>
            <person name="Li Y."/>
            <person name="Yang H."/>
            <person name="Liu X."/>
            <person name="Wang J."/>
            <person name="Yin Y."/>
            <person name="Wang J."/>
        </authorList>
    </citation>
    <scope>NUCLEOTIDE SEQUENCE [LARGE SCALE GENOMIC DNA]</scope>
    <source>
        <strain evidence="1">05x7-T-G4-1.051#20</strain>
    </source>
</reference>